<dbReference type="GO" id="GO:0003677">
    <property type="term" value="F:DNA binding"/>
    <property type="evidence" value="ECO:0007669"/>
    <property type="project" value="InterPro"/>
</dbReference>
<keyword evidence="1" id="KW-0175">Coiled coil</keyword>
<accession>A0A0F5LEU1</accession>
<dbReference type="AlphaFoldDB" id="A0A0F5LEU1"/>
<evidence type="ECO:0000313" key="3">
    <source>
        <dbReference type="EMBL" id="KKB80810.1"/>
    </source>
</evidence>
<dbReference type="InterPro" id="IPR046367">
    <property type="entry name" value="GapR-like_DNA-bd"/>
</dbReference>
<proteinExistence type="predicted"/>
<gene>
    <name evidence="3" type="ORF">VW35_00955</name>
</gene>
<dbReference type="Pfam" id="PF10073">
    <property type="entry name" value="GapR_DNA-bd"/>
    <property type="match status" value="1"/>
</dbReference>
<dbReference type="RefSeq" id="WP_046141163.1">
    <property type="nucleotide sequence ID" value="NZ_LAJG01000005.1"/>
</dbReference>
<dbReference type="STRING" id="361041.VW35_00955"/>
<keyword evidence="4" id="KW-1185">Reference proteome</keyword>
<dbReference type="PATRIC" id="fig|361041.3.peg.3579"/>
<dbReference type="Proteomes" id="UP000033514">
    <property type="component" value="Unassembled WGS sequence"/>
</dbReference>
<evidence type="ECO:0000259" key="2">
    <source>
        <dbReference type="Pfam" id="PF10073"/>
    </source>
</evidence>
<protein>
    <recommendedName>
        <fullName evidence="2">GapR-like DNA-binding domain-containing protein</fullName>
    </recommendedName>
</protein>
<dbReference type="OrthoDB" id="9813793at2"/>
<evidence type="ECO:0000256" key="1">
    <source>
        <dbReference type="SAM" id="Coils"/>
    </source>
</evidence>
<dbReference type="EMBL" id="LAJG01000005">
    <property type="protein sequence ID" value="KKB80810.1"/>
    <property type="molecule type" value="Genomic_DNA"/>
</dbReference>
<feature type="coiled-coil region" evidence="1">
    <location>
        <begin position="10"/>
        <end position="37"/>
    </location>
</feature>
<comment type="caution">
    <text evidence="3">The sequence shown here is derived from an EMBL/GenBank/DDBJ whole genome shotgun (WGS) entry which is preliminary data.</text>
</comment>
<name>A0A0F5LEU1_9HYPH</name>
<feature type="domain" description="GapR-like DNA-binding" evidence="2">
    <location>
        <begin position="7"/>
        <end position="77"/>
    </location>
</feature>
<sequence>MSDNVAGEELRQFIERCERLDEERKAISDDIKEVKAEAKSRGFDVRIINMILRLRRMDENERMEQDALLDLYMSHLGMLPPGEDE</sequence>
<dbReference type="NCBIfam" id="NF010247">
    <property type="entry name" value="PRK13694.1"/>
    <property type="match status" value="1"/>
</dbReference>
<organism evidence="3 4">
    <name type="scientific">Devosia soli</name>
    <dbReference type="NCBI Taxonomy" id="361041"/>
    <lineage>
        <taxon>Bacteria</taxon>
        <taxon>Pseudomonadati</taxon>
        <taxon>Pseudomonadota</taxon>
        <taxon>Alphaproteobacteria</taxon>
        <taxon>Hyphomicrobiales</taxon>
        <taxon>Devosiaceae</taxon>
        <taxon>Devosia</taxon>
    </lineage>
</organism>
<reference evidence="3 4" key="1">
    <citation type="submission" date="2015-03" db="EMBL/GenBank/DDBJ databases">
        <authorList>
            <person name="Hassan Y.I."/>
            <person name="Lepp D."/>
            <person name="Zhou T."/>
        </authorList>
    </citation>
    <scope>NUCLEOTIDE SEQUENCE [LARGE SCALE GENOMIC DNA]</scope>
    <source>
        <strain evidence="3 4">GH2-10</strain>
    </source>
</reference>
<evidence type="ECO:0000313" key="4">
    <source>
        <dbReference type="Proteomes" id="UP000033514"/>
    </source>
</evidence>